<evidence type="ECO:0000313" key="1">
    <source>
        <dbReference type="EMBL" id="KAF5814007.1"/>
    </source>
</evidence>
<comment type="caution">
    <text evidence="1">The sequence shown here is derived from an EMBL/GenBank/DDBJ whole genome shotgun (WGS) entry which is preliminary data.</text>
</comment>
<name>A0A9K3JFI9_HELAN</name>
<reference evidence="1" key="1">
    <citation type="journal article" date="2017" name="Nature">
        <title>The sunflower genome provides insights into oil metabolism, flowering and Asterid evolution.</title>
        <authorList>
            <person name="Badouin H."/>
            <person name="Gouzy J."/>
            <person name="Grassa C.J."/>
            <person name="Murat F."/>
            <person name="Staton S.E."/>
            <person name="Cottret L."/>
            <person name="Lelandais-Briere C."/>
            <person name="Owens G.L."/>
            <person name="Carrere S."/>
            <person name="Mayjonade B."/>
            <person name="Legrand L."/>
            <person name="Gill N."/>
            <person name="Kane N.C."/>
            <person name="Bowers J.E."/>
            <person name="Hubner S."/>
            <person name="Bellec A."/>
            <person name="Berard A."/>
            <person name="Berges H."/>
            <person name="Blanchet N."/>
            <person name="Boniface M.C."/>
            <person name="Brunel D."/>
            <person name="Catrice O."/>
            <person name="Chaidir N."/>
            <person name="Claudel C."/>
            <person name="Donnadieu C."/>
            <person name="Faraut T."/>
            <person name="Fievet G."/>
            <person name="Helmstetter N."/>
            <person name="King M."/>
            <person name="Knapp S.J."/>
            <person name="Lai Z."/>
            <person name="Le Paslier M.C."/>
            <person name="Lippi Y."/>
            <person name="Lorenzon L."/>
            <person name="Mandel J.R."/>
            <person name="Marage G."/>
            <person name="Marchand G."/>
            <person name="Marquand E."/>
            <person name="Bret-Mestries E."/>
            <person name="Morien E."/>
            <person name="Nambeesan S."/>
            <person name="Nguyen T."/>
            <person name="Pegot-Espagnet P."/>
            <person name="Pouilly N."/>
            <person name="Raftis F."/>
            <person name="Sallet E."/>
            <person name="Schiex T."/>
            <person name="Thomas J."/>
            <person name="Vandecasteele C."/>
            <person name="Vares D."/>
            <person name="Vear F."/>
            <person name="Vautrin S."/>
            <person name="Crespi M."/>
            <person name="Mangin B."/>
            <person name="Burke J.M."/>
            <person name="Salse J."/>
            <person name="Munos S."/>
            <person name="Vincourt P."/>
            <person name="Rieseberg L.H."/>
            <person name="Langlade N.B."/>
        </authorList>
    </citation>
    <scope>NUCLEOTIDE SEQUENCE</scope>
    <source>
        <tissue evidence="1">Leaves</tissue>
    </source>
</reference>
<sequence length="119" mass="13145">MHNNNNQVLSNVSQNGSQAGSTYSEICSLAAQHLGLIREVLVERSVTSALNSGFLTPYCERLMVALGLELFTVNDEKFMDMFVAPGAIDILQNEQQSLHKCQKILHSCLTEFKSVARSL</sequence>
<accession>A0A9K3JFI9</accession>
<dbReference type="Proteomes" id="UP000215914">
    <property type="component" value="Unassembled WGS sequence"/>
</dbReference>
<keyword evidence="2" id="KW-1185">Reference proteome</keyword>
<gene>
    <name evidence="1" type="ORF">HanXRQr2_Chr03g0105571</name>
</gene>
<evidence type="ECO:0000313" key="2">
    <source>
        <dbReference type="Proteomes" id="UP000215914"/>
    </source>
</evidence>
<dbReference type="AlphaFoldDB" id="A0A9K3JFI9"/>
<dbReference type="EMBL" id="MNCJ02000318">
    <property type="protein sequence ID" value="KAF5814007.1"/>
    <property type="molecule type" value="Genomic_DNA"/>
</dbReference>
<dbReference type="Gramene" id="mRNA:HanXRQr2_Chr03g0105571">
    <property type="protein sequence ID" value="mRNA:HanXRQr2_Chr03g0105571"/>
    <property type="gene ID" value="HanXRQr2_Chr03g0105571"/>
</dbReference>
<protein>
    <submittedName>
        <fullName evidence="1">Dynamin superfamily</fullName>
    </submittedName>
</protein>
<organism evidence="1 2">
    <name type="scientific">Helianthus annuus</name>
    <name type="common">Common sunflower</name>
    <dbReference type="NCBI Taxonomy" id="4232"/>
    <lineage>
        <taxon>Eukaryota</taxon>
        <taxon>Viridiplantae</taxon>
        <taxon>Streptophyta</taxon>
        <taxon>Embryophyta</taxon>
        <taxon>Tracheophyta</taxon>
        <taxon>Spermatophyta</taxon>
        <taxon>Magnoliopsida</taxon>
        <taxon>eudicotyledons</taxon>
        <taxon>Gunneridae</taxon>
        <taxon>Pentapetalae</taxon>
        <taxon>asterids</taxon>
        <taxon>campanulids</taxon>
        <taxon>Asterales</taxon>
        <taxon>Asteraceae</taxon>
        <taxon>Asteroideae</taxon>
        <taxon>Heliantheae alliance</taxon>
        <taxon>Heliantheae</taxon>
        <taxon>Helianthus</taxon>
    </lineage>
</organism>
<proteinExistence type="predicted"/>
<reference evidence="1" key="2">
    <citation type="submission" date="2020-06" db="EMBL/GenBank/DDBJ databases">
        <title>Helianthus annuus Genome sequencing and assembly Release 2.</title>
        <authorList>
            <person name="Gouzy J."/>
            <person name="Langlade N."/>
            <person name="Munos S."/>
        </authorList>
    </citation>
    <scope>NUCLEOTIDE SEQUENCE</scope>
    <source>
        <tissue evidence="1">Leaves</tissue>
    </source>
</reference>